<dbReference type="GO" id="GO:0005980">
    <property type="term" value="P:glycogen catabolic process"/>
    <property type="evidence" value="ECO:0007669"/>
    <property type="project" value="TreeGrafter"/>
</dbReference>
<dbReference type="GeneID" id="94838680"/>
<comment type="catalytic activity">
    <reaction evidence="2">
        <text>[(1-&gt;4)-alpha-D-glucosyl](n) + phosphate = [(1-&gt;4)-alpha-D-glucosyl](n-1) + alpha-D-glucose 1-phosphate</text>
        <dbReference type="Rhea" id="RHEA:41732"/>
        <dbReference type="Rhea" id="RHEA-COMP:9584"/>
        <dbReference type="Rhea" id="RHEA-COMP:9586"/>
        <dbReference type="ChEBI" id="CHEBI:15444"/>
        <dbReference type="ChEBI" id="CHEBI:43474"/>
        <dbReference type="ChEBI" id="CHEBI:58601"/>
        <dbReference type="EC" id="2.4.1.1"/>
    </reaction>
</comment>
<comment type="caution">
    <text evidence="3">The sequence shown here is derived from an EMBL/GenBank/DDBJ whole genome shotgun (WGS) entry which is preliminary data.</text>
</comment>
<dbReference type="GO" id="GO:0030170">
    <property type="term" value="F:pyridoxal phosphate binding"/>
    <property type="evidence" value="ECO:0007669"/>
    <property type="project" value="TreeGrafter"/>
</dbReference>
<name>A0A1J4K694_9EUKA</name>
<comment type="cofactor">
    <cofactor evidence="2">
        <name>pyridoxal 5'-phosphate</name>
        <dbReference type="ChEBI" id="CHEBI:597326"/>
    </cofactor>
</comment>
<evidence type="ECO:0000256" key="1">
    <source>
        <dbReference type="ARBA" id="ARBA00006047"/>
    </source>
</evidence>
<dbReference type="Gene3D" id="3.40.50.2000">
    <property type="entry name" value="Glycogen Phosphorylase B"/>
    <property type="match status" value="1"/>
</dbReference>
<keyword evidence="4" id="KW-1185">Reference proteome</keyword>
<dbReference type="PANTHER" id="PTHR11468:SF3">
    <property type="entry name" value="GLYCOGEN PHOSPHORYLASE, LIVER FORM"/>
    <property type="match status" value="1"/>
</dbReference>
<dbReference type="AlphaFoldDB" id="A0A1J4K694"/>
<proteinExistence type="inferred from homology"/>
<dbReference type="FunFam" id="3.40.50.2000:FF:000807">
    <property type="entry name" value="Alpha-glucan phosphorylase 2, cytosolic"/>
    <property type="match status" value="1"/>
</dbReference>
<evidence type="ECO:0000256" key="2">
    <source>
        <dbReference type="RuleBase" id="RU000587"/>
    </source>
</evidence>
<protein>
    <recommendedName>
        <fullName evidence="2">Alpha-1,4 glucan phosphorylase</fullName>
        <ecNumber evidence="2">2.4.1.1</ecNumber>
    </recommendedName>
</protein>
<dbReference type="Proteomes" id="UP000179807">
    <property type="component" value="Unassembled WGS sequence"/>
</dbReference>
<accession>A0A1J4K694</accession>
<comment type="function">
    <text evidence="2">Allosteric enzyme that catalyzes the rate-limiting step in glycogen catabolism, the phosphorolytic cleavage of glycogen to produce glucose-1-phosphate, and plays a central role in maintaining cellular and organismal glucose homeostasis.</text>
</comment>
<gene>
    <name evidence="3" type="ORF">TRFO_24847</name>
</gene>
<keyword evidence="2" id="KW-0119">Carbohydrate metabolism</keyword>
<reference evidence="3" key="1">
    <citation type="submission" date="2016-10" db="EMBL/GenBank/DDBJ databases">
        <authorList>
            <person name="Benchimol M."/>
            <person name="Almeida L.G."/>
            <person name="Vasconcelos A.T."/>
            <person name="Perreira-Neves A."/>
            <person name="Rosa I.A."/>
            <person name="Tasca T."/>
            <person name="Bogo M.R."/>
            <person name="de Souza W."/>
        </authorList>
    </citation>
    <scope>NUCLEOTIDE SEQUENCE [LARGE SCALE GENOMIC DNA]</scope>
    <source>
        <strain evidence="3">K</strain>
    </source>
</reference>
<keyword evidence="2" id="KW-0328">Glycosyltransferase</keyword>
<dbReference type="PANTHER" id="PTHR11468">
    <property type="entry name" value="GLYCOGEN PHOSPHORYLASE"/>
    <property type="match status" value="1"/>
</dbReference>
<keyword evidence="2" id="KW-0808">Transferase</keyword>
<dbReference type="GO" id="GO:0005737">
    <property type="term" value="C:cytoplasm"/>
    <property type="evidence" value="ECO:0007669"/>
    <property type="project" value="TreeGrafter"/>
</dbReference>
<evidence type="ECO:0000313" key="3">
    <source>
        <dbReference type="EMBL" id="OHT06969.1"/>
    </source>
</evidence>
<keyword evidence="2" id="KW-0663">Pyridoxal phosphate</keyword>
<dbReference type="InterPro" id="IPR000811">
    <property type="entry name" value="Glyco_trans_35"/>
</dbReference>
<organism evidence="3 4">
    <name type="scientific">Tritrichomonas foetus</name>
    <dbReference type="NCBI Taxonomy" id="1144522"/>
    <lineage>
        <taxon>Eukaryota</taxon>
        <taxon>Metamonada</taxon>
        <taxon>Parabasalia</taxon>
        <taxon>Tritrichomonadida</taxon>
        <taxon>Tritrichomonadidae</taxon>
        <taxon>Tritrichomonas</taxon>
    </lineage>
</organism>
<dbReference type="SUPFAM" id="SSF53756">
    <property type="entry name" value="UDP-Glycosyltransferase/glycogen phosphorylase"/>
    <property type="match status" value="1"/>
</dbReference>
<evidence type="ECO:0000313" key="4">
    <source>
        <dbReference type="Proteomes" id="UP000179807"/>
    </source>
</evidence>
<dbReference type="EMBL" id="MLAK01000709">
    <property type="protein sequence ID" value="OHT06969.1"/>
    <property type="molecule type" value="Genomic_DNA"/>
</dbReference>
<dbReference type="RefSeq" id="XP_068360105.1">
    <property type="nucleotide sequence ID" value="XM_068503976.1"/>
</dbReference>
<dbReference type="GO" id="GO:0008184">
    <property type="term" value="F:glycogen phosphorylase activity"/>
    <property type="evidence" value="ECO:0007669"/>
    <property type="project" value="InterPro"/>
</dbReference>
<sequence>MSKAPIAKRNTVRPFLQTSEQVAPPSLVKKTPIDELAKNVHVVDGDDHENARHALLWKLMADYIPAEKNSVQISFVNHIEYTLARSRFSFDKFSAYLAASFSVRDRLIELFNDTMEYFISSKCKQVYYVSIEFLMGRFLRNALLNLELEDLYRDSLQELDVQIDQIFHEEYDPGLGNGGLGRLAACFMDSLATLNLPAWGYGLMYNYGMFKQMIGEDGGQIEIPDYWLNFGDPWRVQKPTVTHNVGFYGSVHNGVWHPSMTIKAVANDFLVPGFATDNTLALRLWESKPTSDLDEDKFRGGDYYDAISLKQRCENLTSVLYPNDNTNEGKEMRLMQEYFMSSATLQDIVRRLKTQQNADIHELPNLAAIQLNDTHPSIMVAELMRILLDEEKLPFDDAFTITQQVFSYTCHTLMPEALEKWSVPLFENLLPRHLQIIYEINHSFLDSVKYKLQVNGKVLEQLSIIE</sequence>
<dbReference type="OrthoDB" id="9215500at2759"/>
<comment type="similarity">
    <text evidence="1 2">Belongs to the glycogen phosphorylase family.</text>
</comment>
<dbReference type="EC" id="2.4.1.1" evidence="2"/>
<dbReference type="Pfam" id="PF00343">
    <property type="entry name" value="Phosphorylase"/>
    <property type="match status" value="1"/>
</dbReference>
<dbReference type="VEuPathDB" id="TrichDB:TRFO_24847"/>